<dbReference type="AlphaFoldDB" id="A0A922FIM1"/>
<dbReference type="FunFam" id="3.40.50.2000:FF:000108">
    <property type="entry name" value="UDP-glycosyltransferase 83A1"/>
    <property type="match status" value="1"/>
</dbReference>
<dbReference type="Proteomes" id="UP000811246">
    <property type="component" value="Chromosome 3"/>
</dbReference>
<organism evidence="3 4">
    <name type="scientific">Carya illinoinensis</name>
    <name type="common">Pecan</name>
    <dbReference type="NCBI Taxonomy" id="32201"/>
    <lineage>
        <taxon>Eukaryota</taxon>
        <taxon>Viridiplantae</taxon>
        <taxon>Streptophyta</taxon>
        <taxon>Embryophyta</taxon>
        <taxon>Tracheophyta</taxon>
        <taxon>Spermatophyta</taxon>
        <taxon>Magnoliopsida</taxon>
        <taxon>eudicotyledons</taxon>
        <taxon>Gunneridae</taxon>
        <taxon>Pentapetalae</taxon>
        <taxon>rosids</taxon>
        <taxon>fabids</taxon>
        <taxon>Fagales</taxon>
        <taxon>Juglandaceae</taxon>
        <taxon>Carya</taxon>
    </lineage>
</organism>
<evidence type="ECO:0008006" key="5">
    <source>
        <dbReference type="Google" id="ProtNLM"/>
    </source>
</evidence>
<sequence length="454" mass="50345">MGNPHVLVIPFPAQGHIIPLLELSRHLVNHGFKITFVNTEYNHDRIMNAIGVKDKIGDQIHMVTIPDGIETLEDRKKPGKSSAAVLNVMPGKLEELIDRISGSNGEEITCVLADQSIGWALEIAEKKGIRRAAFCPAAAALLVLVFNIPNLIRDGIIADDGTPLKKQTIRLSPEMPAVNTEKLLWVSPGNLPMQKNIFELVVRNIKSVKVAEWLLCNSTYDLEPAAFTLAKNILPIGPLLASNQLRDSVGNFWTEDATCLNWLDRQPPHSVIYVAFGSFTIFDPTQFQELALGLELCNRPFLWVVRPDTTDGTSDAYPKGFHDRVGTRGQMVGSVAQQKILSHPSVACFLSHCGWNSTIEGVSNGIPFLCWPYFADQFLNQNYICDVWKVGLGLDRDESGIIRRGEIKTKVEQLLGDETLKVRALDLKKLVMASIKEGGASDNNLKNFIEWMKA</sequence>
<dbReference type="InterPro" id="IPR002213">
    <property type="entry name" value="UDP_glucos_trans"/>
</dbReference>
<dbReference type="CDD" id="cd03784">
    <property type="entry name" value="GT1_Gtf-like"/>
    <property type="match status" value="1"/>
</dbReference>
<dbReference type="EMBL" id="CM031827">
    <property type="protein sequence ID" value="KAG6720887.1"/>
    <property type="molecule type" value="Genomic_DNA"/>
</dbReference>
<dbReference type="GO" id="GO:0080044">
    <property type="term" value="F:quercetin 7-O-glucosyltransferase activity"/>
    <property type="evidence" value="ECO:0007669"/>
    <property type="project" value="TreeGrafter"/>
</dbReference>
<evidence type="ECO:0000313" key="3">
    <source>
        <dbReference type="EMBL" id="KAG6720887.1"/>
    </source>
</evidence>
<dbReference type="PANTHER" id="PTHR11926:SF1555">
    <property type="entry name" value="UDP-GLYCOSYLTRANSFERASE 83A1-LIKE"/>
    <property type="match status" value="1"/>
</dbReference>
<dbReference type="PANTHER" id="PTHR11926">
    <property type="entry name" value="GLUCOSYL/GLUCURONOSYL TRANSFERASES"/>
    <property type="match status" value="1"/>
</dbReference>
<proteinExistence type="inferred from homology"/>
<reference evidence="3" key="1">
    <citation type="submission" date="2021-01" db="EMBL/GenBank/DDBJ databases">
        <authorList>
            <person name="Lovell J.T."/>
            <person name="Bentley N."/>
            <person name="Bhattarai G."/>
            <person name="Jenkins J.W."/>
            <person name="Sreedasyam A."/>
            <person name="Alarcon Y."/>
            <person name="Bock C."/>
            <person name="Boston L."/>
            <person name="Carlson J."/>
            <person name="Cervantes K."/>
            <person name="Clermont K."/>
            <person name="Krom N."/>
            <person name="Kubenka K."/>
            <person name="Mamidi S."/>
            <person name="Mattison C."/>
            <person name="Monteros M."/>
            <person name="Pisani C."/>
            <person name="Plott C."/>
            <person name="Rajasekar S."/>
            <person name="Rhein H.S."/>
            <person name="Rohla C."/>
            <person name="Song M."/>
            <person name="Hilaire R.S."/>
            <person name="Shu S."/>
            <person name="Wells L."/>
            <person name="Wang X."/>
            <person name="Webber J."/>
            <person name="Heerema R.J."/>
            <person name="Klein P."/>
            <person name="Conner P."/>
            <person name="Grauke L."/>
            <person name="Grimwood J."/>
            <person name="Schmutz J."/>
            <person name="Randall J.J."/>
        </authorList>
    </citation>
    <scope>NUCLEOTIDE SEQUENCE</scope>
    <source>
        <tissue evidence="3">Leaf</tissue>
    </source>
</reference>
<gene>
    <name evidence="3" type="ORF">I3842_03G085100</name>
</gene>
<evidence type="ECO:0000313" key="4">
    <source>
        <dbReference type="Proteomes" id="UP000811246"/>
    </source>
</evidence>
<comment type="caution">
    <text evidence="3">The sequence shown here is derived from an EMBL/GenBank/DDBJ whole genome shotgun (WGS) entry which is preliminary data.</text>
</comment>
<keyword evidence="2" id="KW-0808">Transferase</keyword>
<dbReference type="Pfam" id="PF00201">
    <property type="entry name" value="UDPGT"/>
    <property type="match status" value="1"/>
</dbReference>
<evidence type="ECO:0000256" key="1">
    <source>
        <dbReference type="ARBA" id="ARBA00009995"/>
    </source>
</evidence>
<protein>
    <recommendedName>
        <fullName evidence="5">UDP-glycosyltransferase 83A1-like</fullName>
    </recommendedName>
</protein>
<accession>A0A922FIM1</accession>
<comment type="similarity">
    <text evidence="1">Belongs to the UDP-glycosyltransferase family.</text>
</comment>
<name>A0A922FIM1_CARIL</name>
<dbReference type="GO" id="GO:0080043">
    <property type="term" value="F:quercetin 3-O-glucosyltransferase activity"/>
    <property type="evidence" value="ECO:0007669"/>
    <property type="project" value="TreeGrafter"/>
</dbReference>
<dbReference type="FunFam" id="3.40.50.2000:FF:000061">
    <property type="entry name" value="UDP-glycosyltransferase 83A1"/>
    <property type="match status" value="1"/>
</dbReference>
<evidence type="ECO:0000256" key="2">
    <source>
        <dbReference type="ARBA" id="ARBA00022679"/>
    </source>
</evidence>